<evidence type="ECO:0000313" key="1">
    <source>
        <dbReference type="EMBL" id="OFC69781.1"/>
    </source>
</evidence>
<dbReference type="Proteomes" id="UP000175691">
    <property type="component" value="Unassembled WGS sequence"/>
</dbReference>
<proteinExistence type="predicted"/>
<reference evidence="1 2" key="1">
    <citation type="submission" date="2016-08" db="EMBL/GenBank/DDBJ databases">
        <authorList>
            <person name="Seilhamer J.J."/>
        </authorList>
    </citation>
    <scope>NUCLEOTIDE SEQUENCE [LARGE SCALE GENOMIC DNA]</scope>
    <source>
        <strain evidence="1 2">KCTC 42603</strain>
    </source>
</reference>
<evidence type="ECO:0000313" key="2">
    <source>
        <dbReference type="Proteomes" id="UP000175691"/>
    </source>
</evidence>
<sequence>MRFPLQGHYALDISGNLLEIFATGAWNKATAEAMTEDMHRLAQTMRGEPWGAIIDGRRWVLSTPDCQNVLAAAIRKNISMGMTHSAYVLEPGMVKRAQIERTHPHLRTEMADPGYERAYFTSYFEALCWLEGYGFTPYQPKNDNQ</sequence>
<accession>A0A1E7Z8L5</accession>
<dbReference type="AlphaFoldDB" id="A0A1E7Z8L5"/>
<dbReference type="RefSeq" id="WP_070126579.1">
    <property type="nucleotide sequence ID" value="NZ_MDHN01000037.1"/>
</dbReference>
<comment type="caution">
    <text evidence="1">The sequence shown here is derived from an EMBL/GenBank/DDBJ whole genome shotgun (WGS) entry which is preliminary data.</text>
</comment>
<dbReference type="EMBL" id="MDHN01000037">
    <property type="protein sequence ID" value="OFC69781.1"/>
    <property type="molecule type" value="Genomic_DNA"/>
</dbReference>
<protein>
    <submittedName>
        <fullName evidence="1">Uncharacterized protein</fullName>
    </submittedName>
</protein>
<organism evidence="1 2">
    <name type="scientific">Alteromonas confluentis</name>
    <dbReference type="NCBI Taxonomy" id="1656094"/>
    <lineage>
        <taxon>Bacteria</taxon>
        <taxon>Pseudomonadati</taxon>
        <taxon>Pseudomonadota</taxon>
        <taxon>Gammaproteobacteria</taxon>
        <taxon>Alteromonadales</taxon>
        <taxon>Alteromonadaceae</taxon>
        <taxon>Alteromonas/Salinimonas group</taxon>
        <taxon>Alteromonas</taxon>
    </lineage>
</organism>
<gene>
    <name evidence="1" type="ORF">BFC18_17120</name>
</gene>
<keyword evidence="2" id="KW-1185">Reference proteome</keyword>
<name>A0A1E7Z8L5_9ALTE</name>
<dbReference type="OrthoDB" id="5768127at2"/>